<dbReference type="Pfam" id="PF09931">
    <property type="entry name" value="Phage_phiJL001_Gp84_N"/>
    <property type="match status" value="1"/>
</dbReference>
<dbReference type="AlphaFoldDB" id="A0A3B0TCV2"/>
<gene>
    <name evidence="1" type="ORF">MNBD_ALPHA11-85</name>
</gene>
<organism evidence="1">
    <name type="scientific">hydrothermal vent metagenome</name>
    <dbReference type="NCBI Taxonomy" id="652676"/>
    <lineage>
        <taxon>unclassified sequences</taxon>
        <taxon>metagenomes</taxon>
        <taxon>ecological metagenomes</taxon>
    </lineage>
</organism>
<protein>
    <submittedName>
        <fullName evidence="1">Uncharacterized protein</fullName>
    </submittedName>
</protein>
<proteinExistence type="predicted"/>
<reference evidence="1" key="1">
    <citation type="submission" date="2018-06" db="EMBL/GenBank/DDBJ databases">
        <authorList>
            <person name="Zhirakovskaya E."/>
        </authorList>
    </citation>
    <scope>NUCLEOTIDE SEQUENCE</scope>
</reference>
<evidence type="ECO:0000313" key="1">
    <source>
        <dbReference type="EMBL" id="VAW15818.1"/>
    </source>
</evidence>
<feature type="non-terminal residue" evidence="1">
    <location>
        <position position="99"/>
    </location>
</feature>
<name>A0A3B0TCV2_9ZZZZ</name>
<accession>A0A3B0TCV2</accession>
<sequence>MRQFSPDFASHIASGATTLCNCWLIERSDGVNLGFTDHDKNLEFDGQQYLPANGLDSSEISAKLGSQVDTSEVTGILHSTALNEEDILLGRYRDAQVTT</sequence>
<dbReference type="EMBL" id="UOEQ01000074">
    <property type="protein sequence ID" value="VAW15818.1"/>
    <property type="molecule type" value="Genomic_DNA"/>
</dbReference>